<dbReference type="InterPro" id="IPR050219">
    <property type="entry name" value="DnaG_primase"/>
</dbReference>
<protein>
    <recommendedName>
        <fullName evidence="1">DNA primase DNAG catalytic core N-terminal domain-containing protein</fullName>
    </recommendedName>
</protein>
<dbReference type="OrthoDB" id="9803773at2"/>
<sequence>MEKTNQDFKTALFQLDYIYNNIYKTEKIKCFYEKQEIQKIQRIKNKTTSGEHKAEKIKSDSEQLAIKQQIMRECSPFFNIVSDFYHEELMKNKTALNYLINKRKLSLETIKKFKLGYSNKDSTKLLNYLTKNNLNIKGYLRTYLLFENQKTHSLYDALCDCIVIPVIHNNNTYHFYKHNHNKEINKYNPKYKAQINFSKTDIFYICYGFSEAKNAILETKTAIIHEGFFDVISCHDKKIKNAVGLITITKLLSLYMINFLKKIT</sequence>
<dbReference type="PANTHER" id="PTHR30313:SF2">
    <property type="entry name" value="DNA PRIMASE"/>
    <property type="match status" value="1"/>
</dbReference>
<evidence type="ECO:0000313" key="2">
    <source>
        <dbReference type="EMBL" id="AYJ01447.1"/>
    </source>
</evidence>
<dbReference type="GO" id="GO:0006269">
    <property type="term" value="P:DNA replication, synthesis of primer"/>
    <property type="evidence" value="ECO:0007669"/>
    <property type="project" value="TreeGrafter"/>
</dbReference>
<feature type="domain" description="DNA primase DNAG catalytic core N-terminal" evidence="1">
    <location>
        <begin position="84"/>
        <end position="204"/>
    </location>
</feature>
<evidence type="ECO:0000313" key="3">
    <source>
        <dbReference type="Proteomes" id="UP000272462"/>
    </source>
</evidence>
<dbReference type="EMBL" id="CP025121">
    <property type="protein sequence ID" value="AYJ01447.1"/>
    <property type="molecule type" value="Genomic_DNA"/>
</dbReference>
<gene>
    <name evidence="2" type="ORF">CWO85_03010</name>
</gene>
<dbReference type="Pfam" id="PF08275">
    <property type="entry name" value="DNAG_N"/>
    <property type="match status" value="1"/>
</dbReference>
<dbReference type="Gene3D" id="3.90.980.10">
    <property type="entry name" value="DNA primase, catalytic core, N-terminal domain"/>
    <property type="match status" value="1"/>
</dbReference>
<dbReference type="Gene3D" id="3.40.1360.10">
    <property type="match status" value="1"/>
</dbReference>
<reference evidence="2 3" key="1">
    <citation type="journal article" date="2018" name="BMC Genomics">
        <title>Comparative genome analysis of jujube witches'-broom Phytoplasma, an obligate pathogen that causes jujube witches'-broom disease.</title>
        <authorList>
            <person name="Wang J."/>
            <person name="Song L."/>
            <person name="Jiao Q."/>
            <person name="Yang S."/>
            <person name="Gao R."/>
            <person name="Lu X."/>
            <person name="Zhou G."/>
        </authorList>
    </citation>
    <scope>NUCLEOTIDE SEQUENCE [LARGE SCALE GENOMIC DNA]</scope>
    <source>
        <strain evidence="2">Jwb-nky</strain>
    </source>
</reference>
<proteinExistence type="predicted"/>
<dbReference type="RefSeq" id="WP_121464160.1">
    <property type="nucleotide sequence ID" value="NZ_CP025121.1"/>
</dbReference>
<dbReference type="SUPFAM" id="SSF56731">
    <property type="entry name" value="DNA primase core"/>
    <property type="match status" value="1"/>
</dbReference>
<organism evidence="2 3">
    <name type="scientific">Ziziphus jujuba witches'-broom phytoplasma</name>
    <dbReference type="NCBI Taxonomy" id="135727"/>
    <lineage>
        <taxon>Bacteria</taxon>
        <taxon>Bacillati</taxon>
        <taxon>Mycoplasmatota</taxon>
        <taxon>Mollicutes</taxon>
        <taxon>Acholeplasmatales</taxon>
        <taxon>Acholeplasmataceae</taxon>
        <taxon>Candidatus Phytoplasma</taxon>
        <taxon>16SrV (Elm yellows group)</taxon>
    </lineage>
</organism>
<dbReference type="AlphaFoldDB" id="A0A660HN22"/>
<dbReference type="Proteomes" id="UP000272462">
    <property type="component" value="Chromosome"/>
</dbReference>
<dbReference type="GO" id="GO:0005737">
    <property type="term" value="C:cytoplasm"/>
    <property type="evidence" value="ECO:0007669"/>
    <property type="project" value="TreeGrafter"/>
</dbReference>
<keyword evidence="3" id="KW-1185">Reference proteome</keyword>
<accession>A0A660HN22</accession>
<dbReference type="PANTHER" id="PTHR30313">
    <property type="entry name" value="DNA PRIMASE"/>
    <property type="match status" value="1"/>
</dbReference>
<dbReference type="InterPro" id="IPR013264">
    <property type="entry name" value="DNAG_N"/>
</dbReference>
<dbReference type="InterPro" id="IPR037068">
    <property type="entry name" value="DNA_primase_core_N_sf"/>
</dbReference>
<evidence type="ECO:0000259" key="1">
    <source>
        <dbReference type="Pfam" id="PF08275"/>
    </source>
</evidence>
<name>A0A660HN22_ZIZJU</name>
<dbReference type="KEGG" id="pzi:CWO85_03010"/>